<evidence type="ECO:0000256" key="7">
    <source>
        <dbReference type="ARBA" id="ARBA00022884"/>
    </source>
</evidence>
<keyword evidence="6" id="KW-0963">Cytoplasm</keyword>
<evidence type="ECO:0000313" key="14">
    <source>
        <dbReference type="Proteomes" id="UP001642483"/>
    </source>
</evidence>
<comment type="caution">
    <text evidence="13">The sequence shown here is derived from an EMBL/GenBank/DDBJ whole genome shotgun (WGS) entry which is preliminary data.</text>
</comment>
<keyword evidence="14" id="KW-1185">Reference proteome</keyword>
<dbReference type="PANTHER" id="PTHR13135">
    <property type="entry name" value="CYTOSOLIC RESINIFERATOXIN BINDING PROTEIN RBP-26"/>
    <property type="match status" value="1"/>
</dbReference>
<gene>
    <name evidence="13" type="ORF">CVLEPA_LOCUS28117</name>
</gene>
<dbReference type="Gene3D" id="1.10.10.1440">
    <property type="entry name" value="PHAX RNA-binding domain"/>
    <property type="match status" value="1"/>
</dbReference>
<organism evidence="13 14">
    <name type="scientific">Clavelina lepadiformis</name>
    <name type="common">Light-bulb sea squirt</name>
    <name type="synonym">Ascidia lepadiformis</name>
    <dbReference type="NCBI Taxonomy" id="159417"/>
    <lineage>
        <taxon>Eukaryota</taxon>
        <taxon>Metazoa</taxon>
        <taxon>Chordata</taxon>
        <taxon>Tunicata</taxon>
        <taxon>Ascidiacea</taxon>
        <taxon>Aplousobranchia</taxon>
        <taxon>Clavelinidae</taxon>
        <taxon>Clavelina</taxon>
    </lineage>
</organism>
<feature type="region of interest" description="Disordered" evidence="11">
    <location>
        <begin position="161"/>
        <end position="191"/>
    </location>
</feature>
<dbReference type="PANTHER" id="PTHR13135:SF0">
    <property type="entry name" value="PHOSPHORYLATED ADAPTER RNA EXPORT PROTEIN"/>
    <property type="match status" value="1"/>
</dbReference>
<evidence type="ECO:0000259" key="12">
    <source>
        <dbReference type="Pfam" id="PF10258"/>
    </source>
</evidence>
<keyword evidence="7" id="KW-0694">RNA-binding</keyword>
<dbReference type="EMBL" id="CAWYQH010000141">
    <property type="protein sequence ID" value="CAK8694777.1"/>
    <property type="molecule type" value="Genomic_DNA"/>
</dbReference>
<reference evidence="13 14" key="1">
    <citation type="submission" date="2024-02" db="EMBL/GenBank/DDBJ databases">
        <authorList>
            <person name="Daric V."/>
            <person name="Darras S."/>
        </authorList>
    </citation>
    <scope>NUCLEOTIDE SEQUENCE [LARGE SCALE GENOMIC DNA]</scope>
</reference>
<feature type="domain" description="Phosphorylated adapter RNA export protein RNA-binding" evidence="12">
    <location>
        <begin position="209"/>
        <end position="289"/>
    </location>
</feature>
<dbReference type="Proteomes" id="UP001642483">
    <property type="component" value="Unassembled WGS sequence"/>
</dbReference>
<evidence type="ECO:0000256" key="11">
    <source>
        <dbReference type="SAM" id="MobiDB-lite"/>
    </source>
</evidence>
<sequence length="360" mass="40711">MMATAASYRLNSPSKIDESSSEEGELQSDDEEDLQRQGKRLKVSPSVTTTSLSSIPEASGLAAETRPIRRKPNNIWEAVLADQSSIDISNSFGVVGMKNYMQRGPESFSLELAMKEKKHHLDESSSDEEEGPSKPMRVETMDEEMENYMIQRHFCNQKMNYGAPSSGLKRKRTKKNTKAKNNVPQYKPGQRVTLNRKVDIGQDDSEDKVAEELTYRLWEKKKDLVRALVHAVGVEKSLLLYNKTEAVELCGGMMTLQGTRRRTPGGTFLHLLRNDSDINQDDVNKVFEADYLREREVRLMSKKAKKQAKEAPIDVGETPQNSPRMESLDMTSCDPSLELPVKPEEEEMDDMQLEQNGSNT</sequence>
<dbReference type="InterPro" id="IPR039047">
    <property type="entry name" value="PHAX"/>
</dbReference>
<keyword evidence="8" id="KW-0653">Protein transport</keyword>
<evidence type="ECO:0000256" key="9">
    <source>
        <dbReference type="ARBA" id="ARBA00023242"/>
    </source>
</evidence>
<feature type="compositionally biased region" description="Basic residues" evidence="11">
    <location>
        <begin position="168"/>
        <end position="178"/>
    </location>
</feature>
<feature type="compositionally biased region" description="Low complexity" evidence="11">
    <location>
        <begin position="43"/>
        <end position="54"/>
    </location>
</feature>
<evidence type="ECO:0000256" key="2">
    <source>
        <dbReference type="ARBA" id="ARBA00004496"/>
    </source>
</evidence>
<evidence type="ECO:0000313" key="13">
    <source>
        <dbReference type="EMBL" id="CAK8694777.1"/>
    </source>
</evidence>
<feature type="region of interest" description="Disordered" evidence="11">
    <location>
        <begin position="303"/>
        <end position="360"/>
    </location>
</feature>
<feature type="compositionally biased region" description="Acidic residues" evidence="11">
    <location>
        <begin position="19"/>
        <end position="33"/>
    </location>
</feature>
<evidence type="ECO:0000256" key="10">
    <source>
        <dbReference type="ARBA" id="ARBA00030834"/>
    </source>
</evidence>
<evidence type="ECO:0000256" key="6">
    <source>
        <dbReference type="ARBA" id="ARBA00022490"/>
    </source>
</evidence>
<feature type="compositionally biased region" description="Polar residues" evidence="11">
    <location>
        <begin position="318"/>
        <end position="334"/>
    </location>
</feature>
<comment type="subcellular location">
    <subcellularLocation>
        <location evidence="2">Cytoplasm</location>
    </subcellularLocation>
    <subcellularLocation>
        <location evidence="1">Nucleus</location>
    </subcellularLocation>
</comment>
<dbReference type="Pfam" id="PF10258">
    <property type="entry name" value="PHAX_RNA-bd"/>
    <property type="match status" value="1"/>
</dbReference>
<evidence type="ECO:0000256" key="5">
    <source>
        <dbReference type="ARBA" id="ARBA00022448"/>
    </source>
</evidence>
<dbReference type="InterPro" id="IPR019385">
    <property type="entry name" value="PHAX_RNA-binding_domain"/>
</dbReference>
<keyword evidence="9" id="KW-0539">Nucleus</keyword>
<feature type="region of interest" description="Disordered" evidence="11">
    <location>
        <begin position="116"/>
        <end position="135"/>
    </location>
</feature>
<evidence type="ECO:0000256" key="3">
    <source>
        <dbReference type="ARBA" id="ARBA00006094"/>
    </source>
</evidence>
<name>A0ABP0GSR7_CLALP</name>
<proteinExistence type="inferred from homology"/>
<evidence type="ECO:0000256" key="8">
    <source>
        <dbReference type="ARBA" id="ARBA00022927"/>
    </source>
</evidence>
<comment type="similarity">
    <text evidence="3">Belongs to the PHAX family.</text>
</comment>
<accession>A0ABP0GSR7</accession>
<protein>
    <recommendedName>
        <fullName evidence="4">Phosphorylated adapter RNA export protein</fullName>
    </recommendedName>
    <alternativeName>
        <fullName evidence="10">RNA U small nuclear RNA export adapter protein</fullName>
    </alternativeName>
</protein>
<feature type="region of interest" description="Disordered" evidence="11">
    <location>
        <begin position="1"/>
        <end position="69"/>
    </location>
</feature>
<evidence type="ECO:0000256" key="4">
    <source>
        <dbReference type="ARBA" id="ARBA00016856"/>
    </source>
</evidence>
<evidence type="ECO:0000256" key="1">
    <source>
        <dbReference type="ARBA" id="ARBA00004123"/>
    </source>
</evidence>
<keyword evidence="5" id="KW-0813">Transport</keyword>
<dbReference type="InterPro" id="IPR038092">
    <property type="entry name" value="PHAX_RNA-binding_sf"/>
</dbReference>